<dbReference type="InterPro" id="IPR002481">
    <property type="entry name" value="FUR"/>
</dbReference>
<evidence type="ECO:0000256" key="9">
    <source>
        <dbReference type="PIRSR" id="PIRSR602481-2"/>
    </source>
</evidence>
<dbReference type="Gene3D" id="3.30.1490.190">
    <property type="match status" value="1"/>
</dbReference>
<feature type="binding site" evidence="8">
    <location>
        <position position="157"/>
    </location>
    <ligand>
        <name>Zn(2+)</name>
        <dbReference type="ChEBI" id="CHEBI:29105"/>
    </ligand>
</feature>
<dbReference type="GO" id="GO:0008270">
    <property type="term" value="F:zinc ion binding"/>
    <property type="evidence" value="ECO:0007669"/>
    <property type="project" value="TreeGrafter"/>
</dbReference>
<keyword evidence="9" id="KW-0408">Iron</keyword>
<evidence type="ECO:0000256" key="7">
    <source>
        <dbReference type="ARBA" id="ARBA00023163"/>
    </source>
</evidence>
<dbReference type="GO" id="GO:0045892">
    <property type="term" value="P:negative regulation of DNA-templated transcription"/>
    <property type="evidence" value="ECO:0007669"/>
    <property type="project" value="TreeGrafter"/>
</dbReference>
<dbReference type="PANTHER" id="PTHR33202">
    <property type="entry name" value="ZINC UPTAKE REGULATION PROTEIN"/>
    <property type="match status" value="1"/>
</dbReference>
<dbReference type="PATRIC" id="fig|520767.4.peg.1608"/>
<comment type="cofactor">
    <cofactor evidence="8">
        <name>Zn(2+)</name>
        <dbReference type="ChEBI" id="CHEBI:29105"/>
    </cofactor>
    <text evidence="8">Binds 1 zinc ion per subunit.</text>
</comment>
<evidence type="ECO:0000256" key="2">
    <source>
        <dbReference type="ARBA" id="ARBA00022491"/>
    </source>
</evidence>
<evidence type="ECO:0000313" key="10">
    <source>
        <dbReference type="EMBL" id="KYO65866.1"/>
    </source>
</evidence>
<feature type="binding site" evidence="8">
    <location>
        <position position="117"/>
    </location>
    <ligand>
        <name>Zn(2+)</name>
        <dbReference type="ChEBI" id="CHEBI:29105"/>
    </ligand>
</feature>
<organism evidence="10 11">
    <name type="scientific">Thermovenabulum gondwanense</name>
    <dbReference type="NCBI Taxonomy" id="520767"/>
    <lineage>
        <taxon>Bacteria</taxon>
        <taxon>Bacillati</taxon>
        <taxon>Bacillota</taxon>
        <taxon>Clostridia</taxon>
        <taxon>Thermosediminibacterales</taxon>
        <taxon>Thermosediminibacteraceae</taxon>
        <taxon>Thermovenabulum</taxon>
    </lineage>
</organism>
<evidence type="ECO:0000313" key="11">
    <source>
        <dbReference type="Proteomes" id="UP000075737"/>
    </source>
</evidence>
<comment type="caution">
    <text evidence="10">The sequence shown here is derived from an EMBL/GenBank/DDBJ whole genome shotgun (WGS) entry which is preliminary data.</text>
</comment>
<protein>
    <submittedName>
        <fullName evidence="10">Ferric uptake regulation protein</fullName>
    </submittedName>
</protein>
<dbReference type="EMBL" id="LOHZ01000032">
    <property type="protein sequence ID" value="KYO65866.1"/>
    <property type="molecule type" value="Genomic_DNA"/>
</dbReference>
<dbReference type="GO" id="GO:0000976">
    <property type="term" value="F:transcription cis-regulatory region binding"/>
    <property type="evidence" value="ECO:0007669"/>
    <property type="project" value="TreeGrafter"/>
</dbReference>
<keyword evidence="2" id="KW-0678">Repressor</keyword>
<feature type="binding site" evidence="8">
    <location>
        <position position="120"/>
    </location>
    <ligand>
        <name>Zn(2+)</name>
        <dbReference type="ChEBI" id="CHEBI:29105"/>
    </ligand>
</feature>
<proteinExistence type="inferred from homology"/>
<gene>
    <name evidence="10" type="primary">fur_2</name>
    <name evidence="10" type="ORF">ATZ99_15040</name>
</gene>
<keyword evidence="7" id="KW-0804">Transcription</keyword>
<dbReference type="FunFam" id="1.10.10.10:FF:000051">
    <property type="entry name" value="Fur family transcriptional regulator"/>
    <property type="match status" value="1"/>
</dbReference>
<keyword evidence="4 8" id="KW-0862">Zinc</keyword>
<feature type="binding site" evidence="9">
    <location>
        <position position="149"/>
    </location>
    <ligand>
        <name>Fe cation</name>
        <dbReference type="ChEBI" id="CHEBI:24875"/>
    </ligand>
</feature>
<evidence type="ECO:0000256" key="1">
    <source>
        <dbReference type="ARBA" id="ARBA00007957"/>
    </source>
</evidence>
<keyword evidence="3 8" id="KW-0479">Metal-binding</keyword>
<keyword evidence="6" id="KW-0238">DNA-binding</keyword>
<reference evidence="10 11" key="1">
    <citation type="submission" date="2015-12" db="EMBL/GenBank/DDBJ databases">
        <title>Draft genome of Thermovenabulum gondwanense isolated from a red thermophilic microbial mat colonisisng an outflow channel of a bore well.</title>
        <authorList>
            <person name="Patel B.K."/>
        </authorList>
    </citation>
    <scope>NUCLEOTIDE SEQUENCE [LARGE SCALE GENOMIC DNA]</scope>
    <source>
        <strain evidence="10 11">R270</strain>
    </source>
</reference>
<accession>A0A162MHJ9</accession>
<comment type="similarity">
    <text evidence="1">Belongs to the Fur family.</text>
</comment>
<keyword evidence="11" id="KW-1185">Reference proteome</keyword>
<dbReference type="AlphaFoldDB" id="A0A162MHJ9"/>
<evidence type="ECO:0000256" key="4">
    <source>
        <dbReference type="ARBA" id="ARBA00022833"/>
    </source>
</evidence>
<dbReference type="GO" id="GO:0003700">
    <property type="term" value="F:DNA-binding transcription factor activity"/>
    <property type="evidence" value="ECO:0007669"/>
    <property type="project" value="InterPro"/>
</dbReference>
<dbReference type="Proteomes" id="UP000075737">
    <property type="component" value="Unassembled WGS sequence"/>
</dbReference>
<dbReference type="InterPro" id="IPR036390">
    <property type="entry name" value="WH_DNA-bd_sf"/>
</dbReference>
<sequence>MSNIAESNGRKDLTEEEKRRKIKEFEEKLRDRELKMTPQRRATLNVFLENPSKHLSTEEIYSLVKEKFPDIGIATVYRTLQLFDENDIIKKLNFGDGCFRYELSQEEDKHSHHHLMCLSCGRVFEFDEDLLDELEKEIEQRNNFEIVDHVVKFIGYCSECKTKSK</sequence>
<dbReference type="STRING" id="520767.ATZ99_15040"/>
<dbReference type="InterPro" id="IPR036388">
    <property type="entry name" value="WH-like_DNA-bd_sf"/>
</dbReference>
<evidence type="ECO:0000256" key="5">
    <source>
        <dbReference type="ARBA" id="ARBA00023015"/>
    </source>
</evidence>
<dbReference type="GO" id="GO:1900376">
    <property type="term" value="P:regulation of secondary metabolite biosynthetic process"/>
    <property type="evidence" value="ECO:0007669"/>
    <property type="project" value="TreeGrafter"/>
</dbReference>
<keyword evidence="5" id="KW-0805">Transcription regulation</keyword>
<dbReference type="SUPFAM" id="SSF46785">
    <property type="entry name" value="Winged helix' DNA-binding domain"/>
    <property type="match status" value="1"/>
</dbReference>
<name>A0A162MHJ9_9FIRM</name>
<evidence type="ECO:0000256" key="8">
    <source>
        <dbReference type="PIRSR" id="PIRSR602481-1"/>
    </source>
</evidence>
<comment type="cofactor">
    <cofactor evidence="9">
        <name>Mn(2+)</name>
        <dbReference type="ChEBI" id="CHEBI:29035"/>
    </cofactor>
    <cofactor evidence="9">
        <name>Fe(2+)</name>
        <dbReference type="ChEBI" id="CHEBI:29033"/>
    </cofactor>
    <text evidence="9">Binds 1 Mn(2+) or Fe(2+) ion per subunit.</text>
</comment>
<dbReference type="Pfam" id="PF01475">
    <property type="entry name" value="FUR"/>
    <property type="match status" value="1"/>
</dbReference>
<evidence type="ECO:0000256" key="3">
    <source>
        <dbReference type="ARBA" id="ARBA00022723"/>
    </source>
</evidence>
<evidence type="ECO:0000256" key="6">
    <source>
        <dbReference type="ARBA" id="ARBA00023125"/>
    </source>
</evidence>
<dbReference type="CDD" id="cd07153">
    <property type="entry name" value="Fur_like"/>
    <property type="match status" value="1"/>
</dbReference>
<dbReference type="Gene3D" id="1.10.10.10">
    <property type="entry name" value="Winged helix-like DNA-binding domain superfamily/Winged helix DNA-binding domain"/>
    <property type="match status" value="1"/>
</dbReference>
<dbReference type="PANTHER" id="PTHR33202:SF7">
    <property type="entry name" value="FERRIC UPTAKE REGULATION PROTEIN"/>
    <property type="match status" value="1"/>
</dbReference>
<dbReference type="InterPro" id="IPR043135">
    <property type="entry name" value="Fur_C"/>
</dbReference>
<feature type="binding site" evidence="8">
    <location>
        <position position="160"/>
    </location>
    <ligand>
        <name>Zn(2+)</name>
        <dbReference type="ChEBI" id="CHEBI:29105"/>
    </ligand>
</feature>